<dbReference type="PANTHER" id="PTHR11216">
    <property type="entry name" value="EH DOMAIN"/>
    <property type="match status" value="1"/>
</dbReference>
<dbReference type="OrthoDB" id="524326at2759"/>
<keyword evidence="1" id="KW-0175">Coiled coil</keyword>
<evidence type="ECO:0000259" key="5">
    <source>
        <dbReference type="PROSITE" id="PS50222"/>
    </source>
</evidence>
<dbReference type="Pfam" id="PF00627">
    <property type="entry name" value="UBA"/>
    <property type="match status" value="1"/>
</dbReference>
<dbReference type="SUPFAM" id="SSF57997">
    <property type="entry name" value="Tropomyosin"/>
    <property type="match status" value="1"/>
</dbReference>
<feature type="domain" description="EH" evidence="4">
    <location>
        <begin position="302"/>
        <end position="382"/>
    </location>
</feature>
<dbReference type="InterPro" id="IPR000261">
    <property type="entry name" value="EH_dom"/>
</dbReference>
<gene>
    <name evidence="6" type="ORF">CANCADRAFT_30459</name>
</gene>
<dbReference type="SUPFAM" id="SSF47473">
    <property type="entry name" value="EF-hand"/>
    <property type="match status" value="3"/>
</dbReference>
<evidence type="ECO:0000259" key="3">
    <source>
        <dbReference type="PROSITE" id="PS50030"/>
    </source>
</evidence>
<feature type="compositionally biased region" description="Polar residues" evidence="2">
    <location>
        <begin position="783"/>
        <end position="792"/>
    </location>
</feature>
<dbReference type="GO" id="GO:0005509">
    <property type="term" value="F:calcium ion binding"/>
    <property type="evidence" value="ECO:0007669"/>
    <property type="project" value="InterPro"/>
</dbReference>
<dbReference type="AlphaFoldDB" id="A0A1E4TKE6"/>
<dbReference type="PROSITE" id="PS50031">
    <property type="entry name" value="EH"/>
    <property type="match status" value="3"/>
</dbReference>
<organism evidence="6 7">
    <name type="scientific">Tortispora caseinolytica NRRL Y-17796</name>
    <dbReference type="NCBI Taxonomy" id="767744"/>
    <lineage>
        <taxon>Eukaryota</taxon>
        <taxon>Fungi</taxon>
        <taxon>Dikarya</taxon>
        <taxon>Ascomycota</taxon>
        <taxon>Saccharomycotina</taxon>
        <taxon>Trigonopsidomycetes</taxon>
        <taxon>Trigonopsidales</taxon>
        <taxon>Trigonopsidaceae</taxon>
        <taxon>Tortispora</taxon>
    </lineage>
</organism>
<dbReference type="InterPro" id="IPR015940">
    <property type="entry name" value="UBA"/>
</dbReference>
<feature type="domain" description="EH" evidence="4">
    <location>
        <begin position="12"/>
        <end position="98"/>
    </location>
</feature>
<feature type="domain" description="EH" evidence="4">
    <location>
        <begin position="144"/>
        <end position="233"/>
    </location>
</feature>
<reference evidence="7" key="1">
    <citation type="submission" date="2016-02" db="EMBL/GenBank/DDBJ databases">
        <title>Comparative genomics of biotechnologically important yeasts.</title>
        <authorList>
            <consortium name="DOE Joint Genome Institute"/>
            <person name="Riley R."/>
            <person name="Haridas S."/>
            <person name="Wolfe K.H."/>
            <person name="Lopes M.R."/>
            <person name="Hittinger C.T."/>
            <person name="Goker M."/>
            <person name="Salamov A."/>
            <person name="Wisecaver J."/>
            <person name="Long T.M."/>
            <person name="Aerts A.L."/>
            <person name="Barry K."/>
            <person name="Choi C."/>
            <person name="Clum A."/>
            <person name="Coughlan A.Y."/>
            <person name="Deshpande S."/>
            <person name="Douglass A.P."/>
            <person name="Hanson S.J."/>
            <person name="Klenk H.-P."/>
            <person name="Labutti K."/>
            <person name="Lapidus A."/>
            <person name="Lindquist E."/>
            <person name="Lipzen A."/>
            <person name="Meier-Kolthoff J.P."/>
            <person name="Ohm R.A."/>
            <person name="Otillar R.P."/>
            <person name="Pangilinan J."/>
            <person name="Peng Y."/>
            <person name="Rokas A."/>
            <person name="Rosa C.A."/>
            <person name="Scheuner C."/>
            <person name="Sibirny A.A."/>
            <person name="Slot J.C."/>
            <person name="Stielow J.B."/>
            <person name="Sun H."/>
            <person name="Kurtzman C.P."/>
            <person name="Blackwell M."/>
            <person name="Jeffries T.W."/>
            <person name="Grigoriev I.V."/>
        </authorList>
    </citation>
    <scope>NUCLEOTIDE SEQUENCE [LARGE SCALE GENOMIC DNA]</scope>
    <source>
        <strain evidence="7">NRRL Y-17796</strain>
    </source>
</reference>
<protein>
    <submittedName>
        <fullName evidence="6">Uncharacterized protein</fullName>
    </submittedName>
</protein>
<feature type="region of interest" description="Disordered" evidence="2">
    <location>
        <begin position="430"/>
        <end position="456"/>
    </location>
</feature>
<sequence>MPAPAIVLTPAEKSLFAQLFRAADTDGVGVVTGDSARSLFEKSGLSPLQLGEIWQLSDTDNAGFLTQLGFSIACRLIGHVQHGRPIRSELISSPGPLPRFDGITASPTTALATSNAPATSSYSNPLLDPATNARSAIPPLTPADRSRFASLFDRTAPNGILSGDKAREIFLKARLSPEVLGQIWNLADLKQRGFLEKPQFIVAMHLIQNCLKGSLKSVPSAIPQSIYDAAEGTVNPEPVVDLFNASPKTSHAKPPAPNRRNSMVSPVALESVQSPDRNNFTMPLSSEPTFEEPLPVPLSARDRSRYRSLFQSLDTNHAGQIGSSEAVPFLKKSNLSDAILAQIWDLSDRHNTGTFDQDDFCIAMYFVEQALHGKPLPSSLADVSPTIAHDNPSYQSSNLPVAPMNPPVARKKTALDELFDLNDAFSSSPSLQNDFTGSSVNSQPPTGRASSNVVSPRGTVFVPQSSFGQQMAANIKKAPMESFESVTALGESTKASNPVISPVDAPEAASSSTFVSAPAPAPAPAPEKDLLDSADDVAVPQEAAALANLGNQVSSLTSQTQGLVSKRASLEESASLASKAKSEIETKLSQLRQLYDAEVMKVQQAETRLEQSRKETLDLRRDFSVLEATYHALQARYQETSSALELDQNENLALKEKIKVTNEEIIRLNVELEKLEKEARHVKGLIAINKKQFATVEGTMASSQAEAATLRHEIQDAQKELSSFKNKKEIYATDTGTSFANSHPSSSQDNILYPVNDTIQSEGPKLHAERETEDAGETLTHSVNASNIAAPTSSSSSSGPSLDTNISSLSPPDANTGFSSSMMPLVTGATNANSVLFARSGSVSSSVQNNAPLSVRGDIDTSRPITPESSVTNTAPVASLADASETNEAPSDVFSTQAAASGSEQQSRAASSQDSRASYESFEPVNLPGTFPGSESDYRKAENGMVHASVEDVFNGSVVDTYGSTEKPGSAATLEAPEIEASSFPPVSEGRSINEEFPPIRELEINESDSESEDETDDLYSDSANAPVLEPVANTVKEGVAEGDMISDSKKNTSELPHVVLDSSASVTPAEPNSEVIHSPVPVHATQSISVINDLDLNGTDTANNVVDTPRSATDTPDFDDEFSGLQDATEEAEEANQSADVSYDMQNEESVFGDFNAFAKQNLAGVDVEKIQESTDGRDEWDEIFADFSKPGAEAVIEEVTPTGVTPQRSGPLGELLSMGFKEEAAKAALDAHGGDLAQATNYLLDS</sequence>
<feature type="compositionally biased region" description="Low complexity" evidence="2">
    <location>
        <begin position="895"/>
        <end position="918"/>
    </location>
</feature>
<dbReference type="GO" id="GO:0016197">
    <property type="term" value="P:endosomal transport"/>
    <property type="evidence" value="ECO:0007669"/>
    <property type="project" value="TreeGrafter"/>
</dbReference>
<feature type="domain" description="EF-hand" evidence="5">
    <location>
        <begin position="301"/>
        <end position="336"/>
    </location>
</feature>
<feature type="region of interest" description="Disordered" evidence="2">
    <location>
        <begin position="982"/>
        <end position="1031"/>
    </location>
</feature>
<accession>A0A1E4TKE6</accession>
<evidence type="ECO:0000256" key="2">
    <source>
        <dbReference type="SAM" id="MobiDB-lite"/>
    </source>
</evidence>
<dbReference type="PROSITE" id="PS50222">
    <property type="entry name" value="EF_HAND_2"/>
    <property type="match status" value="1"/>
</dbReference>
<dbReference type="PROSITE" id="PS50030">
    <property type="entry name" value="UBA"/>
    <property type="match status" value="1"/>
</dbReference>
<dbReference type="PANTHER" id="PTHR11216:SF170">
    <property type="entry name" value="DYNAMIN ASSOCIATED PROTEIN 160, ISOFORM D"/>
    <property type="match status" value="1"/>
</dbReference>
<dbReference type="GO" id="GO:0006897">
    <property type="term" value="P:endocytosis"/>
    <property type="evidence" value="ECO:0007669"/>
    <property type="project" value="TreeGrafter"/>
</dbReference>
<evidence type="ECO:0000313" key="7">
    <source>
        <dbReference type="Proteomes" id="UP000095023"/>
    </source>
</evidence>
<dbReference type="Gene3D" id="1.10.8.10">
    <property type="entry name" value="DNA helicase RuvA subunit, C-terminal domain"/>
    <property type="match status" value="1"/>
</dbReference>
<dbReference type="Gene3D" id="1.10.238.10">
    <property type="entry name" value="EF-hand"/>
    <property type="match status" value="3"/>
</dbReference>
<feature type="compositionally biased region" description="Polar residues" evidence="2">
    <location>
        <begin position="843"/>
        <end position="852"/>
    </location>
</feature>
<dbReference type="InterPro" id="IPR011992">
    <property type="entry name" value="EF-hand-dom_pair"/>
</dbReference>
<feature type="compositionally biased region" description="Polar residues" evidence="2">
    <location>
        <begin position="430"/>
        <end position="454"/>
    </location>
</feature>
<evidence type="ECO:0000313" key="6">
    <source>
        <dbReference type="EMBL" id="ODV92231.1"/>
    </source>
</evidence>
<dbReference type="Pfam" id="PF12763">
    <property type="entry name" value="EH"/>
    <property type="match status" value="3"/>
</dbReference>
<dbReference type="Proteomes" id="UP000095023">
    <property type="component" value="Unassembled WGS sequence"/>
</dbReference>
<dbReference type="InterPro" id="IPR002048">
    <property type="entry name" value="EF_hand_dom"/>
</dbReference>
<feature type="compositionally biased region" description="Basic and acidic residues" evidence="2">
    <location>
        <begin position="992"/>
        <end position="1004"/>
    </location>
</feature>
<dbReference type="SMART" id="SM00165">
    <property type="entry name" value="UBA"/>
    <property type="match status" value="1"/>
</dbReference>
<feature type="compositionally biased region" description="Polar residues" evidence="2">
    <location>
        <begin position="863"/>
        <end position="876"/>
    </location>
</feature>
<dbReference type="GO" id="GO:0005737">
    <property type="term" value="C:cytoplasm"/>
    <property type="evidence" value="ECO:0007669"/>
    <property type="project" value="TreeGrafter"/>
</dbReference>
<dbReference type="CDD" id="cd14270">
    <property type="entry name" value="UBA"/>
    <property type="match status" value="1"/>
</dbReference>
<evidence type="ECO:0000256" key="1">
    <source>
        <dbReference type="SAM" id="Coils"/>
    </source>
</evidence>
<dbReference type="InterPro" id="IPR009060">
    <property type="entry name" value="UBA-like_sf"/>
</dbReference>
<dbReference type="SUPFAM" id="SSF46934">
    <property type="entry name" value="UBA-like"/>
    <property type="match status" value="1"/>
</dbReference>
<feature type="region of interest" description="Disordered" evidence="2">
    <location>
        <begin position="843"/>
        <end position="938"/>
    </location>
</feature>
<feature type="region of interest" description="Disordered" evidence="2">
    <location>
        <begin position="783"/>
        <end position="815"/>
    </location>
</feature>
<dbReference type="GO" id="GO:0005886">
    <property type="term" value="C:plasma membrane"/>
    <property type="evidence" value="ECO:0007669"/>
    <property type="project" value="TreeGrafter"/>
</dbReference>
<feature type="coiled-coil region" evidence="1">
    <location>
        <begin position="595"/>
        <end position="734"/>
    </location>
</feature>
<feature type="domain" description="UBA" evidence="3">
    <location>
        <begin position="1206"/>
        <end position="1248"/>
    </location>
</feature>
<name>A0A1E4TKE6_9ASCO</name>
<feature type="compositionally biased region" description="Acidic residues" evidence="2">
    <location>
        <begin position="1005"/>
        <end position="1020"/>
    </location>
</feature>
<keyword evidence="7" id="KW-1185">Reference proteome</keyword>
<proteinExistence type="predicted"/>
<feature type="compositionally biased region" description="Polar residues" evidence="2">
    <location>
        <begin position="799"/>
        <end position="810"/>
    </location>
</feature>
<dbReference type="CDD" id="cd00052">
    <property type="entry name" value="EH"/>
    <property type="match status" value="3"/>
</dbReference>
<evidence type="ECO:0000259" key="4">
    <source>
        <dbReference type="PROSITE" id="PS50031"/>
    </source>
</evidence>
<dbReference type="EMBL" id="KV453841">
    <property type="protein sequence ID" value="ODV92231.1"/>
    <property type="molecule type" value="Genomic_DNA"/>
</dbReference>
<dbReference type="SMART" id="SM00027">
    <property type="entry name" value="EH"/>
    <property type="match status" value="3"/>
</dbReference>